<dbReference type="InterPro" id="IPR006076">
    <property type="entry name" value="FAD-dep_OxRdtase"/>
</dbReference>
<dbReference type="AlphaFoldDB" id="M0NHU2"/>
<dbReference type="OrthoDB" id="36306at2157"/>
<organism evidence="8 9">
    <name type="scientific">Halorubrum lipolyticum DSM 21995</name>
    <dbReference type="NCBI Taxonomy" id="1227482"/>
    <lineage>
        <taxon>Archaea</taxon>
        <taxon>Methanobacteriati</taxon>
        <taxon>Methanobacteriota</taxon>
        <taxon>Stenosarchaea group</taxon>
        <taxon>Halobacteria</taxon>
        <taxon>Halobacteriales</taxon>
        <taxon>Haloferacaceae</taxon>
        <taxon>Halorubrum</taxon>
    </lineage>
</organism>
<proteinExistence type="inferred from homology"/>
<dbReference type="RefSeq" id="WP_008008194.1">
    <property type="nucleotide sequence ID" value="NZ_AOJG01000041.1"/>
</dbReference>
<dbReference type="PANTHER" id="PTHR11985">
    <property type="entry name" value="GLYCEROL-3-PHOSPHATE DEHYDROGENASE"/>
    <property type="match status" value="1"/>
</dbReference>
<protein>
    <recommendedName>
        <fullName evidence="6">Glycerol-3-phosphate dehydrogenase</fullName>
        <ecNumber evidence="6">1.1.5.3</ecNumber>
    </recommendedName>
</protein>
<dbReference type="Gene3D" id="3.50.50.60">
    <property type="entry name" value="FAD/NAD(P)-binding domain"/>
    <property type="match status" value="3"/>
</dbReference>
<evidence type="ECO:0000313" key="8">
    <source>
        <dbReference type="EMBL" id="EMA57143.1"/>
    </source>
</evidence>
<feature type="domain" description="FAD dependent oxidoreductase" evidence="7">
    <location>
        <begin position="7"/>
        <end position="365"/>
    </location>
</feature>
<dbReference type="InterPro" id="IPR000447">
    <property type="entry name" value="G3P_DH_FAD-dep"/>
</dbReference>
<evidence type="ECO:0000313" key="9">
    <source>
        <dbReference type="Proteomes" id="UP000011650"/>
    </source>
</evidence>
<dbReference type="PANTHER" id="PTHR11985:SF15">
    <property type="entry name" value="GLYCEROL-3-PHOSPHATE DEHYDROGENASE, MITOCHONDRIAL"/>
    <property type="match status" value="1"/>
</dbReference>
<evidence type="ECO:0000256" key="2">
    <source>
        <dbReference type="ARBA" id="ARBA00007330"/>
    </source>
</evidence>
<dbReference type="SUPFAM" id="SSF51905">
    <property type="entry name" value="FAD/NAD(P)-binding domain"/>
    <property type="match status" value="1"/>
</dbReference>
<evidence type="ECO:0000256" key="3">
    <source>
        <dbReference type="ARBA" id="ARBA00022630"/>
    </source>
</evidence>
<keyword evidence="9" id="KW-1185">Reference proteome</keyword>
<accession>M0NHU2</accession>
<keyword evidence="3 6" id="KW-0285">Flavoprotein</keyword>
<comment type="similarity">
    <text evidence="2 6">Belongs to the FAD-dependent glycerol-3-phosphate dehydrogenase family.</text>
</comment>
<sequence length="425" mass="44398">MSDGSTVLVIGGGATGTGIARDLALRGVDVTLVDRGGLASGTSGRSHGLLHSGARYAEADAPGAAECLTENRTLREIAGECVRETGGLFVRLADDDADYFEEKLDACEAVGIETERLDGDAARELVPGLSERVVEAFRVPDGVIYPSRLVAANAADAERHGADVYPHAPVEGIEVAEGDGDEGDEIADGDENGGGVVGVRVGGEVDDTLEPDYVVNATGAWADRIADMAGVEVGMAPSRGVMVSVEHGGLGPVLNRCRDPDDGDIVVPHDGEVVLGTTSVPVSDPDDYETADWEVERSVEECAAMLPAVADAPEVRTWWGVRPLYAPEEAGSDRRGISRGFTLIDHGDEGVPNLFSVVGGKLTTYREMAEVTADRVCERLGVDEPCETAAERLPGADDPAELDVFVERYGGANPTDLDVAGAADD</sequence>
<dbReference type="Proteomes" id="UP000011650">
    <property type="component" value="Unassembled WGS sequence"/>
</dbReference>
<comment type="catalytic activity">
    <reaction evidence="6">
        <text>a quinone + sn-glycerol 3-phosphate = dihydroxyacetone phosphate + a quinol</text>
        <dbReference type="Rhea" id="RHEA:18977"/>
        <dbReference type="ChEBI" id="CHEBI:24646"/>
        <dbReference type="ChEBI" id="CHEBI:57597"/>
        <dbReference type="ChEBI" id="CHEBI:57642"/>
        <dbReference type="ChEBI" id="CHEBI:132124"/>
        <dbReference type="EC" id="1.1.5.3"/>
    </reaction>
</comment>
<dbReference type="GO" id="GO:0006072">
    <property type="term" value="P:glycerol-3-phosphate metabolic process"/>
    <property type="evidence" value="ECO:0007669"/>
    <property type="project" value="UniProtKB-UniRule"/>
</dbReference>
<dbReference type="InterPro" id="IPR036188">
    <property type="entry name" value="FAD/NAD-bd_sf"/>
</dbReference>
<dbReference type="GO" id="GO:0009331">
    <property type="term" value="C:glycerol-3-phosphate dehydrogenase (FAD) complex"/>
    <property type="evidence" value="ECO:0007669"/>
    <property type="project" value="UniProtKB-UniRule"/>
</dbReference>
<comment type="cofactor">
    <cofactor evidence="1 6">
        <name>FAD</name>
        <dbReference type="ChEBI" id="CHEBI:57692"/>
    </cofactor>
</comment>
<dbReference type="EC" id="1.1.5.3" evidence="6"/>
<keyword evidence="4" id="KW-0274">FAD</keyword>
<dbReference type="GO" id="GO:0004368">
    <property type="term" value="F:glycerol-3-phosphate dehydrogenase (quinone) activity"/>
    <property type="evidence" value="ECO:0007669"/>
    <property type="project" value="UniProtKB-EC"/>
</dbReference>
<reference evidence="8 9" key="1">
    <citation type="journal article" date="2014" name="PLoS Genet.">
        <title>Phylogenetically driven sequencing of extremely halophilic archaea reveals strategies for static and dynamic osmo-response.</title>
        <authorList>
            <person name="Becker E.A."/>
            <person name="Seitzer P.M."/>
            <person name="Tritt A."/>
            <person name="Larsen D."/>
            <person name="Krusor M."/>
            <person name="Yao A.I."/>
            <person name="Wu D."/>
            <person name="Madern D."/>
            <person name="Eisen J.A."/>
            <person name="Darling A.E."/>
            <person name="Facciotti M.T."/>
        </authorList>
    </citation>
    <scope>NUCLEOTIDE SEQUENCE [LARGE SCALE GENOMIC DNA]</scope>
    <source>
        <strain evidence="8 9">DSM 21995</strain>
    </source>
</reference>
<dbReference type="PATRIC" id="fig|1227482.3.peg.3124"/>
<dbReference type="EMBL" id="AOJG01000041">
    <property type="protein sequence ID" value="EMA57143.1"/>
    <property type="molecule type" value="Genomic_DNA"/>
</dbReference>
<dbReference type="STRING" id="1227482.C469_15463"/>
<evidence type="ECO:0000256" key="6">
    <source>
        <dbReference type="RuleBase" id="RU361217"/>
    </source>
</evidence>
<dbReference type="PROSITE" id="PS00978">
    <property type="entry name" value="FAD_G3PDH_2"/>
    <property type="match status" value="1"/>
</dbReference>
<keyword evidence="5 6" id="KW-0560">Oxidoreductase</keyword>
<dbReference type="SUPFAM" id="SSF54373">
    <property type="entry name" value="FAD-linked reductases, C-terminal domain"/>
    <property type="match status" value="1"/>
</dbReference>
<comment type="caution">
    <text evidence="8">The sequence shown here is derived from an EMBL/GenBank/DDBJ whole genome shotgun (WGS) entry which is preliminary data.</text>
</comment>
<evidence type="ECO:0000256" key="4">
    <source>
        <dbReference type="ARBA" id="ARBA00022827"/>
    </source>
</evidence>
<dbReference type="PRINTS" id="PR01001">
    <property type="entry name" value="FADG3PDH"/>
</dbReference>
<gene>
    <name evidence="8" type="ORF">C469_15463</name>
</gene>
<evidence type="ECO:0000256" key="1">
    <source>
        <dbReference type="ARBA" id="ARBA00001974"/>
    </source>
</evidence>
<evidence type="ECO:0000256" key="5">
    <source>
        <dbReference type="ARBA" id="ARBA00023002"/>
    </source>
</evidence>
<dbReference type="PROSITE" id="PS00977">
    <property type="entry name" value="FAD_G3PDH_1"/>
    <property type="match status" value="1"/>
</dbReference>
<dbReference type="Pfam" id="PF01266">
    <property type="entry name" value="DAO"/>
    <property type="match status" value="1"/>
</dbReference>
<evidence type="ECO:0000259" key="7">
    <source>
        <dbReference type="Pfam" id="PF01266"/>
    </source>
</evidence>
<name>M0NHU2_9EURY</name>